<dbReference type="Proteomes" id="UP001186974">
    <property type="component" value="Unassembled WGS sequence"/>
</dbReference>
<dbReference type="EMBL" id="JAWDJW010006350">
    <property type="protein sequence ID" value="KAK3065188.1"/>
    <property type="molecule type" value="Genomic_DNA"/>
</dbReference>
<reference evidence="1" key="1">
    <citation type="submission" date="2024-09" db="EMBL/GenBank/DDBJ databases">
        <title>Black Yeasts Isolated from many extreme environments.</title>
        <authorList>
            <person name="Coleine C."/>
            <person name="Stajich J.E."/>
            <person name="Selbmann L."/>
        </authorList>
    </citation>
    <scope>NUCLEOTIDE SEQUENCE</scope>
    <source>
        <strain evidence="1">CCFEE 5737</strain>
    </source>
</reference>
<proteinExistence type="predicted"/>
<evidence type="ECO:0000313" key="2">
    <source>
        <dbReference type="Proteomes" id="UP001186974"/>
    </source>
</evidence>
<comment type="caution">
    <text evidence="1">The sequence shown here is derived from an EMBL/GenBank/DDBJ whole genome shotgun (WGS) entry which is preliminary data.</text>
</comment>
<sequence length="625" mass="68124">MALHKSYSAILLLALHAFYSCSVTASPIIVIKPTELRPEYDFVIVGGGTAGLALANRLSEDSSQTILVLEAGQFPEVVSAYSTPGASQAVLGTTLDWGFTTPAQESLGNRTITYHRGRGVGGSSLINGLTYGRGSSSIYNLWERLGNDGWGWSDVFAPFKKSTSFVPLTVAPYQTYDTSAYSQDGPVQLSYPEYVYPASTAFIEALGSIGVPIVQDLDLGNNTGTKQEPLTLDSRQQRSSAYDAYFKPVRNRVNLSVLANAPVRQINFENRNASLSATGVVFTDQYTGATRNVTARKEVILSAGTFQSPQILMLSGVGPKQTLEQYGISPVLVNENVGQHLQDHTYFSVIAKAETAQSASQLYNRIDLLQTAEAEYTANMSGPLTTPVGPTYGFQQIPEDTLGSLDPEGLLQDRKNQAHLEYLWENIYYPAIVSDVIDQYPPNLNESFFSITAAIIAPTSRGNVTIQTNSIQDGPVINLNYLATETDQRMALYAFRNLRKILSQQKLAAYTIGPDNGEVVPGTAIDDDETLLAYIKSTLLPVWHPVGTCQMLPLQDGGVVDNRLRLYGVKGLRIVDASIMPVIPDNHIQGPVYMIAEKAAMMIKEDHGLRHPMDYGHPSWNGTAT</sequence>
<protein>
    <submittedName>
        <fullName evidence="1">Uncharacterized protein</fullName>
    </submittedName>
</protein>
<keyword evidence="2" id="KW-1185">Reference proteome</keyword>
<organism evidence="1 2">
    <name type="scientific">Coniosporium uncinatum</name>
    <dbReference type="NCBI Taxonomy" id="93489"/>
    <lineage>
        <taxon>Eukaryota</taxon>
        <taxon>Fungi</taxon>
        <taxon>Dikarya</taxon>
        <taxon>Ascomycota</taxon>
        <taxon>Pezizomycotina</taxon>
        <taxon>Dothideomycetes</taxon>
        <taxon>Dothideomycetes incertae sedis</taxon>
        <taxon>Coniosporium</taxon>
    </lineage>
</organism>
<gene>
    <name evidence="1" type="ORF">LTS18_006738</name>
</gene>
<name>A0ACC3DCQ2_9PEZI</name>
<evidence type="ECO:0000313" key="1">
    <source>
        <dbReference type="EMBL" id="KAK3065188.1"/>
    </source>
</evidence>
<accession>A0ACC3DCQ2</accession>